<dbReference type="Pfam" id="PF13585">
    <property type="entry name" value="CHU_C"/>
    <property type="match status" value="1"/>
</dbReference>
<dbReference type="SUPFAM" id="SSF56219">
    <property type="entry name" value="DNase I-like"/>
    <property type="match status" value="1"/>
</dbReference>
<dbReference type="GO" id="GO:0003824">
    <property type="term" value="F:catalytic activity"/>
    <property type="evidence" value="ECO:0007669"/>
    <property type="project" value="InterPro"/>
</dbReference>
<feature type="domain" description="LTD" evidence="2">
    <location>
        <begin position="451"/>
        <end position="584"/>
    </location>
</feature>
<dbReference type="Gene3D" id="2.60.40.10">
    <property type="entry name" value="Immunoglobulins"/>
    <property type="match status" value="3"/>
</dbReference>
<accession>A0AAU7K875</accession>
<dbReference type="InterPro" id="IPR001322">
    <property type="entry name" value="Lamin_tail_dom"/>
</dbReference>
<gene>
    <name evidence="3" type="ORF">ABEG20_04860</name>
</gene>
<proteinExistence type="predicted"/>
<dbReference type="Pfam" id="PF03372">
    <property type="entry name" value="Exo_endo_phos"/>
    <property type="match status" value="1"/>
</dbReference>
<dbReference type="InterPro" id="IPR005135">
    <property type="entry name" value="Endo/exonuclease/phosphatase"/>
</dbReference>
<feature type="chain" id="PRO_5043885124" evidence="1">
    <location>
        <begin position="21"/>
        <end position="2104"/>
    </location>
</feature>
<feature type="domain" description="LTD" evidence="2">
    <location>
        <begin position="643"/>
        <end position="779"/>
    </location>
</feature>
<dbReference type="InterPro" id="IPR026341">
    <property type="entry name" value="T9SS_type_B"/>
</dbReference>
<dbReference type="InterPro" id="IPR036415">
    <property type="entry name" value="Lamin_tail_dom_sf"/>
</dbReference>
<dbReference type="Gene3D" id="3.60.10.10">
    <property type="entry name" value="Endonuclease/exonuclease/phosphatase"/>
    <property type="match status" value="1"/>
</dbReference>
<sequence>MKRPLLLILFLLVFINYLSAQVSLTALNTAKSENFDGMTATGTSTVAGWSAVKASGTSTAAVGSALTLTVYTTSSNSGAAYNAGTAGAADRSLGSLASGALVPRFGAGFQNNTGSTVTSIDLSGVMEQWRTGSNATVNEKLNFEYSFNATGIADASATWLPLTGMDLNEKLTTTTAAAGVDGNQPANQTAISGSITAITWVNGATLYIRWTDTDDLGSDGIYAIDDFSIKPNGSVTTTPVLSASNTALVFGDQNINSSSTAQSYTLGGANLTANVSVNATAPFSVSKDNITFSNAISYTTAEVAASPLVYVRFSPTTAGSASGNITHTSTGASPVNVAVSGNGLSTILTVNQTAFDFGSQNTGTNSAAQTFTLNATGLTDVVNVSTTAPFYLSKDNVTYSTSLVYTVAELATSKTVSVRFSPTAASTASGNISIASTGATTQNITTTGVGTTPPVAPTHIVISEVYGGGGNTGATYKNDFIELYNPGNTAVDLTGWSVQYAAAAGTSWQVTPLTGSIPAKSFYLVQEAAGTGGTVNLPTPDVTGTINMSGTAFKIVLSNATTALTGANPTGAAVVDKIGVGPTASGFETAATAVLSNSTSAERKASAASTAATLAVGGTEEFNGNGYDTDNNSNDFVITAPNPQNSAAKEPTGANHVVISEVYGGGGNSGAVYKNDFIELYNPTLSAVDLTGWSVQYASATGTSWQTTTLSGSIAAKGFYLIQQAAGSGGTTNLPTPDKIGTINMSGTAGKVLLSNSSTAQTGTLPTGATVIDLVGFGATANGFEGTAAAVAPSNTTSIERKASATSTPATLATGGAEEFMGNGYDSDDNAADFVTSAINPQNSTVTEPASTSGPYLKATPTSLAFSNQAINTTSAAKTYVLSAGNLTNNTTLTVTGPFSISKDNITFANTISYTTADLATNQTVYVKFSPTAVGNANGVIVHASAGATSVSLALSGPAIDPNQTAFNFENCTTVGSAALSDGFYQYSVTGPQTWGCTTTFGHDASDPTGAGSAGNALQINGYSGGNILNEDWLISPALNISSFNYAILSFWTRSAFAGDKLQLKISTNYTGSGNPALATWTSLDGKFPETGSDKWTKSDNIDLSAYKATPFYVAIVYNSTTSSASRWTVDDFAVTNSNTPPAVDITTSPSSINFGFQATNTTSAASSFGFSAGNLTGDVTVTAPANFTLSKTSTGAYSSTITYPKADINNTSPTVYAKFSPTVVNTSYTGNVTIATAGSANKTVALSGNTFDIANTLEVVNWNIEWFGSPAQDPSNDVLQAANVKTIVNNINADIYGFAEVVDTTLFRNTVLPAGYNVVFSEFGSYADNKADADYPLAQKLAFMYRTDLIKPISTLGILRETYNPAVPATSADGTPYKNWSSGRFPYLMQAQVKINNKLDTVYFVEIHAKANTGTTADQIDSYNRRKSGNKQLKDWLDLNLPGKKIIILGDFNDVLDANKTIAPMPAGTGTSYSDFTQDAANYFPVTLPLSLAGKQSTAGFNTVIDNVIITKNLNLNYIPASAEVLDAVKNLVTNYSSTTTDHYPIKTRYLFGNGAPTIDAVADQAVCYSPANQTIALTGISAGPETTQNTTLAVASDNANLFDVLTVAANGADKGTITYHLKNNVSGVANITVTVTDNGGTDFGGVDKTTKTFKLTVTSTATAIVTGTAAVCLNGAPQTITFTGANGTAPYTFTYNINGGASQTISTTAASTSATVSAPSNVAGTFAYNLVNVKDANCGQPQTGTATITVRTLATASISGSTAVPNLAAAPNITFTAANGTAPYTFTYNINGGANRTVTSTGNTATVAAPTTTIGTFVYNLVSVADVNCGQPQTGSATVVIRPLPVATIAGTTSVCNFASSPNLTFTGSAGTAPYTFTYTINGGSNRTVTSNTTIATVSVPTNSTGTFTYTLVSVADAYASQLQTGSATVTVNALPVVSISSNKGLSISKGDAIVLTATGGTQFSWTGADIVSGQNTAALTIRPKQSGNYRVTVTNASGCVSDQNIAITVIEDYKLEAGTVITPNGDGYNDKFIVKNIDYYPNNTLKIFDKAGRILYTKHTYANDWDGTINGSPLSEGTYYYIIDLGNGIGTFKGYINIIRD</sequence>
<dbReference type="InterPro" id="IPR013783">
    <property type="entry name" value="Ig-like_fold"/>
</dbReference>
<dbReference type="PROSITE" id="PS51841">
    <property type="entry name" value="LTD"/>
    <property type="match status" value="2"/>
</dbReference>
<feature type="signal peptide" evidence="1">
    <location>
        <begin position="1"/>
        <end position="20"/>
    </location>
</feature>
<reference evidence="3" key="1">
    <citation type="submission" date="2024-05" db="EMBL/GenBank/DDBJ databases">
        <authorList>
            <person name="Kim S."/>
            <person name="Heo J."/>
            <person name="Choi H."/>
            <person name="Choi Y."/>
            <person name="Kwon S.-W."/>
            <person name="Kim Y."/>
        </authorList>
    </citation>
    <scope>NUCLEOTIDE SEQUENCE</scope>
    <source>
        <strain evidence="3">KACC 23697</strain>
    </source>
</reference>
<protein>
    <submittedName>
        <fullName evidence="3">Lamin tail domain-containing protein</fullName>
    </submittedName>
</protein>
<name>A0AAU7K875_9SPHI</name>
<dbReference type="InterPro" id="IPR036691">
    <property type="entry name" value="Endo/exonu/phosph_ase_sf"/>
</dbReference>
<dbReference type="SUPFAM" id="SSF74853">
    <property type="entry name" value="Lamin A/C globular tail domain"/>
    <property type="match status" value="1"/>
</dbReference>
<dbReference type="EMBL" id="CP157485">
    <property type="protein sequence ID" value="XBO48931.1"/>
    <property type="molecule type" value="Genomic_DNA"/>
</dbReference>
<organism evidence="3">
    <name type="scientific">Pedobacter sp. KACC 23697</name>
    <dbReference type="NCBI Taxonomy" id="3149230"/>
    <lineage>
        <taxon>Bacteria</taxon>
        <taxon>Pseudomonadati</taxon>
        <taxon>Bacteroidota</taxon>
        <taxon>Sphingobacteriia</taxon>
        <taxon>Sphingobacteriales</taxon>
        <taxon>Sphingobacteriaceae</taxon>
        <taxon>Pedobacter</taxon>
    </lineage>
</organism>
<dbReference type="RefSeq" id="WP_406826265.1">
    <property type="nucleotide sequence ID" value="NZ_CP157485.1"/>
</dbReference>
<evidence type="ECO:0000259" key="2">
    <source>
        <dbReference type="PROSITE" id="PS51841"/>
    </source>
</evidence>
<evidence type="ECO:0000313" key="3">
    <source>
        <dbReference type="EMBL" id="XBO48931.1"/>
    </source>
</evidence>
<dbReference type="Pfam" id="PF00932">
    <property type="entry name" value="LTD"/>
    <property type="match status" value="2"/>
</dbReference>
<dbReference type="NCBIfam" id="TIGR04131">
    <property type="entry name" value="Bac_Flav_CTERM"/>
    <property type="match status" value="1"/>
</dbReference>
<evidence type="ECO:0000256" key="1">
    <source>
        <dbReference type="SAM" id="SignalP"/>
    </source>
</evidence>
<keyword evidence="1" id="KW-0732">Signal</keyword>